<dbReference type="SUPFAM" id="SSF53335">
    <property type="entry name" value="S-adenosyl-L-methionine-dependent methyltransferases"/>
    <property type="match status" value="1"/>
</dbReference>
<evidence type="ECO:0000313" key="2">
    <source>
        <dbReference type="EMBL" id="SMP81355.1"/>
    </source>
</evidence>
<accession>A0ABY1QX79</accession>
<dbReference type="Pfam" id="PF13708">
    <property type="entry name" value="DUF4942"/>
    <property type="match status" value="1"/>
</dbReference>
<dbReference type="CDD" id="cd02440">
    <property type="entry name" value="AdoMet_MTases"/>
    <property type="match status" value="1"/>
</dbReference>
<reference evidence="2 3" key="1">
    <citation type="submission" date="2017-05" db="EMBL/GenBank/DDBJ databases">
        <authorList>
            <person name="Varghese N."/>
            <person name="Submissions S."/>
        </authorList>
    </citation>
    <scope>NUCLEOTIDE SEQUENCE [LARGE SCALE GENOMIC DNA]</scope>
    <source>
        <strain evidence="2 3">DSM 26001</strain>
    </source>
</reference>
<dbReference type="RefSeq" id="WP_283445646.1">
    <property type="nucleotide sequence ID" value="NZ_FXUL01000043.1"/>
</dbReference>
<dbReference type="InterPro" id="IPR031339">
    <property type="entry name" value="DUF4942"/>
</dbReference>
<dbReference type="EMBL" id="FXUL01000043">
    <property type="protein sequence ID" value="SMP81355.1"/>
    <property type="molecule type" value="Genomic_DNA"/>
</dbReference>
<dbReference type="Gene3D" id="3.40.50.150">
    <property type="entry name" value="Vaccinia Virus protein VP39"/>
    <property type="match status" value="1"/>
</dbReference>
<keyword evidence="3" id="KW-1185">Reference proteome</keyword>
<sequence length="517" mass="58338">MNMNEPELFSGHQNQLSVFTPIDALLSEYRKNRDDLERIAAYVANETGGVMRFFMCGAQVEQQISSISAASLFAIDPAVRALDASFWARAMALTDVLETMPAEKRIAWNEQIRSHKTPAFEPDSVKSTIGDLLAQRSQFFAERVDGLFRALSGEHVTNAPEGFGKRMIVAYLRTSYGTLNYDRANYIHDLRVVIAKFMGRDAPFGNVTDEDLRNMYRNGQYGEWKSFDGGAFRMRLYMKGTAHLEVHPDIAYRLNQVLAWLHPTAIPSKFRTKPPRAPKDFTMVHDLVPFEVLAELSRGRVDRTGQVLSFWSNDVKANHRTVAVLQYLGGVPNASMREWSFDYPIQAVLEELMRTGRIPDQKTHQFYPTPACLASMVAELAAIGENDTVLEPSAGLGSIAEHLPKDRTTCVEISKLHCKVLESKGFNTVCEDFLRWNPPTKFDRICLNPPFSEGRDAEHVRRASTLLADGGKIVAILPASRRNKTLMEGWTHEWSEVFDNRFESTQVAVVILVLTRD</sequence>
<gene>
    <name evidence="2" type="ORF">SAMN06295970_14317</name>
</gene>
<organism evidence="2 3">
    <name type="scientific">Noviherbaspirillum suwonense</name>
    <dbReference type="NCBI Taxonomy" id="1224511"/>
    <lineage>
        <taxon>Bacteria</taxon>
        <taxon>Pseudomonadati</taxon>
        <taxon>Pseudomonadota</taxon>
        <taxon>Betaproteobacteria</taxon>
        <taxon>Burkholderiales</taxon>
        <taxon>Oxalobacteraceae</taxon>
        <taxon>Noviherbaspirillum</taxon>
    </lineage>
</organism>
<proteinExistence type="predicted"/>
<dbReference type="Proteomes" id="UP001158049">
    <property type="component" value="Unassembled WGS sequence"/>
</dbReference>
<feature type="domain" description="DUF4942" evidence="1">
    <location>
        <begin position="80"/>
        <end position="259"/>
    </location>
</feature>
<dbReference type="PRINTS" id="PR00507">
    <property type="entry name" value="N12N6MTFRASE"/>
</dbReference>
<name>A0ABY1QX79_9BURK</name>
<evidence type="ECO:0000259" key="1">
    <source>
        <dbReference type="Pfam" id="PF13708"/>
    </source>
</evidence>
<protein>
    <recommendedName>
        <fullName evidence="1">DUF4942 domain-containing protein</fullName>
    </recommendedName>
</protein>
<evidence type="ECO:0000313" key="3">
    <source>
        <dbReference type="Proteomes" id="UP001158049"/>
    </source>
</evidence>
<dbReference type="InterPro" id="IPR029063">
    <property type="entry name" value="SAM-dependent_MTases_sf"/>
</dbReference>
<comment type="caution">
    <text evidence="2">The sequence shown here is derived from an EMBL/GenBank/DDBJ whole genome shotgun (WGS) entry which is preliminary data.</text>
</comment>